<dbReference type="PANTHER" id="PTHR46401:SF2">
    <property type="entry name" value="GLYCOSYLTRANSFERASE WBBK-RELATED"/>
    <property type="match status" value="1"/>
</dbReference>
<accession>A0A2H0V5I2</accession>
<protein>
    <recommendedName>
        <fullName evidence="6">Glycosyltransferase family 1 protein</fullName>
    </recommendedName>
</protein>
<feature type="domain" description="Glycosyltransferase subfamily 4-like N-terminal" evidence="3">
    <location>
        <begin position="17"/>
        <end position="173"/>
    </location>
</feature>
<dbReference type="GO" id="GO:0016757">
    <property type="term" value="F:glycosyltransferase activity"/>
    <property type="evidence" value="ECO:0007669"/>
    <property type="project" value="InterPro"/>
</dbReference>
<dbReference type="PANTHER" id="PTHR46401">
    <property type="entry name" value="GLYCOSYLTRANSFERASE WBBK-RELATED"/>
    <property type="match status" value="1"/>
</dbReference>
<dbReference type="Pfam" id="PF00534">
    <property type="entry name" value="Glycos_transf_1"/>
    <property type="match status" value="1"/>
</dbReference>
<dbReference type="SUPFAM" id="SSF53756">
    <property type="entry name" value="UDP-Glycosyltransferase/glycogen phosphorylase"/>
    <property type="match status" value="1"/>
</dbReference>
<keyword evidence="1" id="KW-0808">Transferase</keyword>
<name>A0A2H0V5I2_9BACT</name>
<dbReference type="EMBL" id="PFAP01000009">
    <property type="protein sequence ID" value="PIR94325.1"/>
    <property type="molecule type" value="Genomic_DNA"/>
</dbReference>
<evidence type="ECO:0000259" key="3">
    <source>
        <dbReference type="Pfam" id="PF13439"/>
    </source>
</evidence>
<dbReference type="CDD" id="cd03809">
    <property type="entry name" value="GT4_MtfB-like"/>
    <property type="match status" value="1"/>
</dbReference>
<evidence type="ECO:0000256" key="1">
    <source>
        <dbReference type="ARBA" id="ARBA00022679"/>
    </source>
</evidence>
<gene>
    <name evidence="4" type="ORF">COT97_01760</name>
</gene>
<dbReference type="InterPro" id="IPR001296">
    <property type="entry name" value="Glyco_trans_1"/>
</dbReference>
<dbReference type="Gene3D" id="3.40.50.2000">
    <property type="entry name" value="Glycogen Phosphorylase B"/>
    <property type="match status" value="2"/>
</dbReference>
<dbReference type="GO" id="GO:0009103">
    <property type="term" value="P:lipopolysaccharide biosynthetic process"/>
    <property type="evidence" value="ECO:0007669"/>
    <property type="project" value="TreeGrafter"/>
</dbReference>
<evidence type="ECO:0000259" key="2">
    <source>
        <dbReference type="Pfam" id="PF00534"/>
    </source>
</evidence>
<sequence length="376" mass="43198">MKIAIDARMYGEEQTTGIGQYIKQLTNHLFKIDSENQYIMFMRSPEFDRYNPPAPNVKKVKVTPRWYTYGEQFKLPSEFKQEKFDLIHYPHFNSPIFYHPTSVCTIHDITPLFFPGHKMKSIIRRVGYKTVFKGTLKNASQIIAVSDSTKQGLIKHLNIPETKIKITHEGVDERFKIIENNGIINKVKERYKITRPFVFYVGVWRNHKNIESLISAFEMLKTKYDLPHQLVLAGQEDPSYPDIRLKIDSSPVKNDIITPGFVNNEDLPVLYNAAELLAFPSFIEGFGLIAIEAQNCGCPVAASNTTSLPEVLNNSALLFDPKNISDIADKIYQIISTPELQKQLKEKGLQNSQRFSWYTCAKQTLAVYNKILQKQL</sequence>
<comment type="caution">
    <text evidence="4">The sequence shown here is derived from an EMBL/GenBank/DDBJ whole genome shotgun (WGS) entry which is preliminary data.</text>
</comment>
<evidence type="ECO:0000313" key="5">
    <source>
        <dbReference type="Proteomes" id="UP000229901"/>
    </source>
</evidence>
<dbReference type="Pfam" id="PF13439">
    <property type="entry name" value="Glyco_transf_4"/>
    <property type="match status" value="1"/>
</dbReference>
<evidence type="ECO:0000313" key="4">
    <source>
        <dbReference type="EMBL" id="PIR94325.1"/>
    </source>
</evidence>
<evidence type="ECO:0008006" key="6">
    <source>
        <dbReference type="Google" id="ProtNLM"/>
    </source>
</evidence>
<reference evidence="5" key="1">
    <citation type="submission" date="2017-09" db="EMBL/GenBank/DDBJ databases">
        <title>Depth-based differentiation of microbial function through sediment-hosted aquifers and enrichment of novel symbionts in the deep terrestrial subsurface.</title>
        <authorList>
            <person name="Probst A.J."/>
            <person name="Ladd B."/>
            <person name="Jarett J.K."/>
            <person name="Geller-Mcgrath D.E."/>
            <person name="Sieber C.M.K."/>
            <person name="Emerson J.B."/>
            <person name="Anantharaman K."/>
            <person name="Thomas B.C."/>
            <person name="Malmstrom R."/>
            <person name="Stieglmeier M."/>
            <person name="Klingl A."/>
            <person name="Woyke T."/>
            <person name="Ryan C.M."/>
            <person name="Banfield J.F."/>
        </authorList>
    </citation>
    <scope>NUCLEOTIDE SEQUENCE [LARGE SCALE GENOMIC DNA]</scope>
</reference>
<dbReference type="Proteomes" id="UP000229901">
    <property type="component" value="Unassembled WGS sequence"/>
</dbReference>
<proteinExistence type="predicted"/>
<dbReference type="InterPro" id="IPR028098">
    <property type="entry name" value="Glyco_trans_4-like_N"/>
</dbReference>
<feature type="domain" description="Glycosyl transferase family 1" evidence="2">
    <location>
        <begin position="192"/>
        <end position="348"/>
    </location>
</feature>
<organism evidence="4 5">
    <name type="scientific">Candidatus Falkowbacteria bacterium CG10_big_fil_rev_8_21_14_0_10_39_11</name>
    <dbReference type="NCBI Taxonomy" id="1974565"/>
    <lineage>
        <taxon>Bacteria</taxon>
        <taxon>Candidatus Falkowiibacteriota</taxon>
    </lineage>
</organism>
<dbReference type="FunFam" id="3.40.50.2000:FF:000119">
    <property type="entry name" value="Glycosyl transferase group 1"/>
    <property type="match status" value="1"/>
</dbReference>
<dbReference type="AlphaFoldDB" id="A0A2H0V5I2"/>